<comment type="caution">
    <text evidence="2">The sequence shown here is derived from an EMBL/GenBank/DDBJ whole genome shotgun (WGS) entry which is preliminary data.</text>
</comment>
<feature type="region of interest" description="Disordered" evidence="1">
    <location>
        <begin position="125"/>
        <end position="145"/>
    </location>
</feature>
<accession>A0ABU8M5A7</accession>
<evidence type="ECO:0000313" key="2">
    <source>
        <dbReference type="EMBL" id="MEJ2861802.1"/>
    </source>
</evidence>
<organism evidence="2 3">
    <name type="scientific">Actinomycetospora flava</name>
    <dbReference type="NCBI Taxonomy" id="3129232"/>
    <lineage>
        <taxon>Bacteria</taxon>
        <taxon>Bacillati</taxon>
        <taxon>Actinomycetota</taxon>
        <taxon>Actinomycetes</taxon>
        <taxon>Pseudonocardiales</taxon>
        <taxon>Pseudonocardiaceae</taxon>
        <taxon>Actinomycetospora</taxon>
    </lineage>
</organism>
<protein>
    <recommendedName>
        <fullName evidence="4">DUF4235 domain-containing protein</fullName>
    </recommendedName>
</protein>
<dbReference type="Proteomes" id="UP001369736">
    <property type="component" value="Unassembled WGS sequence"/>
</dbReference>
<evidence type="ECO:0008006" key="4">
    <source>
        <dbReference type="Google" id="ProtNLM"/>
    </source>
</evidence>
<name>A0ABU8M5A7_9PSEU</name>
<gene>
    <name evidence="2" type="ORF">WCD58_11580</name>
</gene>
<keyword evidence="3" id="KW-1185">Reference proteome</keyword>
<evidence type="ECO:0000313" key="3">
    <source>
        <dbReference type="Proteomes" id="UP001369736"/>
    </source>
</evidence>
<sequence>MSTRNTTLRALHDVGLAAWFGGSLFGLTGLNAAAEEAGDRRTADKLESIGWAKWSPVNTAAMAAHTIGGLGLLAENRKRVVAQKGHTATATAKLALTGAAVAASVYTRLVGKKIEDAVVHADGGVRSSATSHVPSTTAQQGGAGNATELAREADKRAGQATSAAAQQLPMDVASAQRQLRTLQVVVPALTGALVVLSAQAGEQQRPADQLRGIARRAGEAVSRVAA</sequence>
<evidence type="ECO:0000256" key="1">
    <source>
        <dbReference type="SAM" id="MobiDB-lite"/>
    </source>
</evidence>
<feature type="compositionally biased region" description="Polar residues" evidence="1">
    <location>
        <begin position="127"/>
        <end position="140"/>
    </location>
</feature>
<dbReference type="RefSeq" id="WP_337702830.1">
    <property type="nucleotide sequence ID" value="NZ_JBBEGM010000003.1"/>
</dbReference>
<proteinExistence type="predicted"/>
<reference evidence="2 3" key="1">
    <citation type="submission" date="2024-03" db="EMBL/GenBank/DDBJ databases">
        <title>Actinomycetospora sp. OC33-EN07, a novel actinomycete isolated from wild orchid (Aerides multiflora).</title>
        <authorList>
            <person name="Suriyachadkun C."/>
        </authorList>
    </citation>
    <scope>NUCLEOTIDE SEQUENCE [LARGE SCALE GENOMIC DNA]</scope>
    <source>
        <strain evidence="2 3">OC33-EN07</strain>
    </source>
</reference>
<dbReference type="EMBL" id="JBBEGM010000003">
    <property type="protein sequence ID" value="MEJ2861802.1"/>
    <property type="molecule type" value="Genomic_DNA"/>
</dbReference>